<name>A0AC35EZH1_9BILA</name>
<evidence type="ECO:0000313" key="2">
    <source>
        <dbReference type="WBParaSite" id="PS1159_v2.g12234.t1"/>
    </source>
</evidence>
<proteinExistence type="predicted"/>
<sequence length="102" mass="11960">MNFSFYLTTFIVVIFCFNASAMIYGNSAYYHPRNRVYHHHDQPNPNYVPNNYFVEQQSLNHYNDVYYHPPKEHVDDAFQQPQRGPFHPPKFPPPGPLGPYGG</sequence>
<dbReference type="Proteomes" id="UP000887580">
    <property type="component" value="Unplaced"/>
</dbReference>
<evidence type="ECO:0000313" key="1">
    <source>
        <dbReference type="Proteomes" id="UP000887580"/>
    </source>
</evidence>
<protein>
    <submittedName>
        <fullName evidence="2">Uncharacterized protein</fullName>
    </submittedName>
</protein>
<organism evidence="1 2">
    <name type="scientific">Panagrolaimus sp. PS1159</name>
    <dbReference type="NCBI Taxonomy" id="55785"/>
    <lineage>
        <taxon>Eukaryota</taxon>
        <taxon>Metazoa</taxon>
        <taxon>Ecdysozoa</taxon>
        <taxon>Nematoda</taxon>
        <taxon>Chromadorea</taxon>
        <taxon>Rhabditida</taxon>
        <taxon>Tylenchina</taxon>
        <taxon>Panagrolaimomorpha</taxon>
        <taxon>Panagrolaimoidea</taxon>
        <taxon>Panagrolaimidae</taxon>
        <taxon>Panagrolaimus</taxon>
    </lineage>
</organism>
<accession>A0AC35EZH1</accession>
<reference evidence="2" key="1">
    <citation type="submission" date="2022-11" db="UniProtKB">
        <authorList>
            <consortium name="WormBaseParasite"/>
        </authorList>
    </citation>
    <scope>IDENTIFICATION</scope>
</reference>
<dbReference type="WBParaSite" id="PS1159_v2.g12234.t1">
    <property type="protein sequence ID" value="PS1159_v2.g12234.t1"/>
    <property type="gene ID" value="PS1159_v2.g12234"/>
</dbReference>